<dbReference type="InterPro" id="IPR023195">
    <property type="entry name" value="Nict_dMeBzImd_PRibTrfase_N"/>
</dbReference>
<dbReference type="InterPro" id="IPR036087">
    <property type="entry name" value="Nict_dMeBzImd_PRibTrfase_sf"/>
</dbReference>
<evidence type="ECO:0000256" key="5">
    <source>
        <dbReference type="ARBA" id="ARBA00022573"/>
    </source>
</evidence>
<dbReference type="InterPro" id="IPR003200">
    <property type="entry name" value="Nict_dMeBzImd_PRibTrfase"/>
</dbReference>
<gene>
    <name evidence="11" type="primary">cobT</name>
    <name evidence="11" type="ORF">GCM10023175_30010</name>
</gene>
<dbReference type="NCBIfam" id="NF000996">
    <property type="entry name" value="PRK00105.1"/>
    <property type="match status" value="1"/>
</dbReference>
<reference evidence="12" key="1">
    <citation type="journal article" date="2019" name="Int. J. Syst. Evol. Microbiol.">
        <title>The Global Catalogue of Microorganisms (GCM) 10K type strain sequencing project: providing services to taxonomists for standard genome sequencing and annotation.</title>
        <authorList>
            <consortium name="The Broad Institute Genomics Platform"/>
            <consortium name="The Broad Institute Genome Sequencing Center for Infectious Disease"/>
            <person name="Wu L."/>
            <person name="Ma J."/>
        </authorList>
    </citation>
    <scope>NUCLEOTIDE SEQUENCE [LARGE SCALE GENOMIC DNA]</scope>
    <source>
        <strain evidence="12">JCM 17906</strain>
    </source>
</reference>
<dbReference type="RefSeq" id="WP_345417749.1">
    <property type="nucleotide sequence ID" value="NZ_BAABGT010000033.1"/>
</dbReference>
<comment type="similarity">
    <text evidence="2">Belongs to the CobT family.</text>
</comment>
<comment type="pathway">
    <text evidence="1">Nucleoside biosynthesis; alpha-ribazole biosynthesis; alpha-ribazole from 5,6-dimethylbenzimidazole: step 1/2.</text>
</comment>
<evidence type="ECO:0000256" key="6">
    <source>
        <dbReference type="ARBA" id="ARBA00022676"/>
    </source>
</evidence>
<dbReference type="PANTHER" id="PTHR43463">
    <property type="entry name" value="NICOTINATE-NUCLEOTIDE--DIMETHYLBENZIMIDAZOLE PHOSPHORIBOSYLTRANSFERASE"/>
    <property type="match status" value="1"/>
</dbReference>
<dbReference type="Pfam" id="PF02277">
    <property type="entry name" value="DBI_PRT"/>
    <property type="match status" value="1"/>
</dbReference>
<protein>
    <recommendedName>
        <fullName evidence="4">Nicotinate-nucleotide--dimethylbenzimidazole phosphoribosyltransferase</fullName>
        <ecNumber evidence="3">2.4.2.21</ecNumber>
    </recommendedName>
    <alternativeName>
        <fullName evidence="8">N(1)-alpha-phosphoribosyltransferase</fullName>
    </alternativeName>
</protein>
<accession>A0ABP8RU62</accession>
<keyword evidence="5" id="KW-0169">Cobalamin biosynthesis</keyword>
<comment type="caution">
    <text evidence="11">The sequence shown here is derived from an EMBL/GenBank/DDBJ whole genome shotgun (WGS) entry which is preliminary data.</text>
</comment>
<name>A0ABP8RU62_9PSEU</name>
<evidence type="ECO:0000313" key="11">
    <source>
        <dbReference type="EMBL" id="GAA4546868.1"/>
    </source>
</evidence>
<dbReference type="Proteomes" id="UP001501598">
    <property type="component" value="Unassembled WGS sequence"/>
</dbReference>
<dbReference type="CDD" id="cd02439">
    <property type="entry name" value="DMB-PRT_CobT"/>
    <property type="match status" value="1"/>
</dbReference>
<dbReference type="Gene3D" id="3.40.50.10210">
    <property type="match status" value="1"/>
</dbReference>
<proteinExistence type="inferred from homology"/>
<evidence type="ECO:0000256" key="4">
    <source>
        <dbReference type="ARBA" id="ARBA00015486"/>
    </source>
</evidence>
<evidence type="ECO:0000256" key="8">
    <source>
        <dbReference type="ARBA" id="ARBA00030686"/>
    </source>
</evidence>
<dbReference type="EMBL" id="BAABGT010000033">
    <property type="protein sequence ID" value="GAA4546868.1"/>
    <property type="molecule type" value="Genomic_DNA"/>
</dbReference>
<evidence type="ECO:0000256" key="10">
    <source>
        <dbReference type="SAM" id="MobiDB-lite"/>
    </source>
</evidence>
<dbReference type="EC" id="2.4.2.21" evidence="3"/>
<comment type="catalytic activity">
    <reaction evidence="9">
        <text>5,6-dimethylbenzimidazole + nicotinate beta-D-ribonucleotide = alpha-ribazole 5'-phosphate + nicotinate + H(+)</text>
        <dbReference type="Rhea" id="RHEA:11196"/>
        <dbReference type="ChEBI" id="CHEBI:15378"/>
        <dbReference type="ChEBI" id="CHEBI:15890"/>
        <dbReference type="ChEBI" id="CHEBI:32544"/>
        <dbReference type="ChEBI" id="CHEBI:57502"/>
        <dbReference type="ChEBI" id="CHEBI:57918"/>
        <dbReference type="EC" id="2.4.2.21"/>
    </reaction>
</comment>
<dbReference type="Gene3D" id="1.10.1610.10">
    <property type="match status" value="1"/>
</dbReference>
<sequence>MSETSDIAEQPSPAAPPDLPAVAAPDLAARAKAVERLDALAVPAGSLGVLADLGLWLTSLQGVCPPRPPARARVVVVAADHGIAAAGVSAYSSEVTALQVAATLEQAAPVAVTATVAGASVRVIDAGLDRDAVLPGQERYRVRRGSGRIDREDALTAAEVETAIRIGRALADEEVDSGADLLVPASLGVGATTAASTLVAAVTGAEPVAVVGRGSGIGDDAWMRKAAAIRDALRRGKPHLRDPRALLRTIGGADLAVLTGFLVQASLRRTPVLLDGLVVGAAALLADDLAPGAHQWWLAAQQSPEPAMALILQHLQLVPVLDLQVRLGDGTGAVAVLPLVQAAAKLLGETAAAESSGITPVRAVTG</sequence>
<evidence type="ECO:0000256" key="9">
    <source>
        <dbReference type="ARBA" id="ARBA00047340"/>
    </source>
</evidence>
<keyword evidence="6 11" id="KW-0328">Glycosyltransferase</keyword>
<evidence type="ECO:0000256" key="1">
    <source>
        <dbReference type="ARBA" id="ARBA00005049"/>
    </source>
</evidence>
<keyword evidence="12" id="KW-1185">Reference proteome</keyword>
<keyword evidence="7" id="KW-0808">Transferase</keyword>
<dbReference type="SUPFAM" id="SSF52733">
    <property type="entry name" value="Nicotinate mononucleotide:5,6-dimethylbenzimidazole phosphoribosyltransferase (CobT)"/>
    <property type="match status" value="1"/>
</dbReference>
<feature type="region of interest" description="Disordered" evidence="10">
    <location>
        <begin position="1"/>
        <end position="20"/>
    </location>
</feature>
<dbReference type="PANTHER" id="PTHR43463:SF1">
    <property type="entry name" value="NICOTINATE-NUCLEOTIDE--DIMETHYLBENZIMIDAZOLE PHOSPHORIBOSYLTRANSFERASE"/>
    <property type="match status" value="1"/>
</dbReference>
<dbReference type="GO" id="GO:0016757">
    <property type="term" value="F:glycosyltransferase activity"/>
    <property type="evidence" value="ECO:0007669"/>
    <property type="project" value="UniProtKB-KW"/>
</dbReference>
<evidence type="ECO:0000256" key="2">
    <source>
        <dbReference type="ARBA" id="ARBA00007110"/>
    </source>
</evidence>
<evidence type="ECO:0000256" key="7">
    <source>
        <dbReference type="ARBA" id="ARBA00022679"/>
    </source>
</evidence>
<organism evidence="11 12">
    <name type="scientific">Pseudonocardia xishanensis</name>
    <dbReference type="NCBI Taxonomy" id="630995"/>
    <lineage>
        <taxon>Bacteria</taxon>
        <taxon>Bacillati</taxon>
        <taxon>Actinomycetota</taxon>
        <taxon>Actinomycetes</taxon>
        <taxon>Pseudonocardiales</taxon>
        <taxon>Pseudonocardiaceae</taxon>
        <taxon>Pseudonocardia</taxon>
    </lineage>
</organism>
<evidence type="ECO:0000256" key="3">
    <source>
        <dbReference type="ARBA" id="ARBA00011991"/>
    </source>
</evidence>
<evidence type="ECO:0000313" key="12">
    <source>
        <dbReference type="Proteomes" id="UP001501598"/>
    </source>
</evidence>